<feature type="domain" description="3-octaprenyl-4-hydroxybenzoate carboxy-lyase-like C-terminal" evidence="3">
    <location>
        <begin position="284"/>
        <end position="382"/>
    </location>
</feature>
<organism evidence="4 5">
    <name type="scientific">Geomonas silvestris</name>
    <dbReference type="NCBI Taxonomy" id="2740184"/>
    <lineage>
        <taxon>Bacteria</taxon>
        <taxon>Pseudomonadati</taxon>
        <taxon>Thermodesulfobacteriota</taxon>
        <taxon>Desulfuromonadia</taxon>
        <taxon>Geobacterales</taxon>
        <taxon>Geobacteraceae</taxon>
        <taxon>Geomonas</taxon>
    </lineage>
</organism>
<dbReference type="AlphaFoldDB" id="A0A6V8MF51"/>
<evidence type="ECO:0000313" key="4">
    <source>
        <dbReference type="EMBL" id="GFO58504.1"/>
    </source>
</evidence>
<dbReference type="InterPro" id="IPR049381">
    <property type="entry name" value="UbiD-like_C"/>
</dbReference>
<feature type="domain" description="3-octaprenyl-4-hydroxybenzoate carboxy-lyase-like Rift-related" evidence="1">
    <location>
        <begin position="83"/>
        <end position="279"/>
    </location>
</feature>
<keyword evidence="5" id="KW-1185">Reference proteome</keyword>
<accession>A0A6V8MF51</accession>
<proteinExistence type="predicted"/>
<dbReference type="NCBIfam" id="TIGR00148">
    <property type="entry name" value="UbiD family decarboxylase"/>
    <property type="match status" value="1"/>
</dbReference>
<evidence type="ECO:0000259" key="1">
    <source>
        <dbReference type="Pfam" id="PF01977"/>
    </source>
</evidence>
<dbReference type="Gene3D" id="3.40.1670.10">
    <property type="entry name" value="UbiD C-terminal domain-like"/>
    <property type="match status" value="1"/>
</dbReference>
<name>A0A6V8MF51_9BACT</name>
<evidence type="ECO:0000259" key="3">
    <source>
        <dbReference type="Pfam" id="PF20696"/>
    </source>
</evidence>
<dbReference type="SUPFAM" id="SSF143968">
    <property type="entry name" value="UbiD C-terminal domain-like"/>
    <property type="match status" value="1"/>
</dbReference>
<dbReference type="GO" id="GO:0005829">
    <property type="term" value="C:cytosol"/>
    <property type="evidence" value="ECO:0007669"/>
    <property type="project" value="TreeGrafter"/>
</dbReference>
<feature type="domain" description="3-octaprenyl-4-hydroxybenzoate carboxy-lyase-like N-terminal" evidence="2">
    <location>
        <begin position="2"/>
        <end position="67"/>
    </location>
</feature>
<evidence type="ECO:0000259" key="2">
    <source>
        <dbReference type="Pfam" id="PF20695"/>
    </source>
</evidence>
<dbReference type="PANTHER" id="PTHR30108:SF17">
    <property type="entry name" value="FERULIC ACID DECARBOXYLASE 1"/>
    <property type="match status" value="1"/>
</dbReference>
<dbReference type="PANTHER" id="PTHR30108">
    <property type="entry name" value="3-OCTAPRENYL-4-HYDROXYBENZOATE CARBOXY-LYASE-RELATED"/>
    <property type="match status" value="1"/>
</dbReference>
<dbReference type="GO" id="GO:0006744">
    <property type="term" value="P:ubiquinone biosynthetic process"/>
    <property type="evidence" value="ECO:0007669"/>
    <property type="project" value="TreeGrafter"/>
</dbReference>
<dbReference type="Proteomes" id="UP000556026">
    <property type="component" value="Unassembled WGS sequence"/>
</dbReference>
<sequence length="427" mass="46834">MEVEVDPELEVAAITDRQSKEPGGGKALWFSRVKGSRFPLVTNLFGSPVRLSAALGVDHLDQLSARMERLLDRPAEVLPPRIVERAPCQDVQQEPPDLFSFPFLKSWPEDGGRFITLPLVVTRDPETGAYNLGMYRVRLFDPRCAGIRWKPGSGAHAHYRKYQAAGRAMPVAIALGGDPVLTLAAALPLPQTLDELSLAGYLRGESVPLVRCKTSELLVPADAELVIEGVIEPGELRDEGPFGNHTGSYHPGEQVPVVRVSCITHRASPVCLATVVGRPPMEDCWLALAAQRLLLPLSRRLCPEIVDLVQPLEGIFHGCTVVAIEKRAAGQGRRVLERLHETGWLRASRLLVVVDAEAAPLSLSYGLWRALNEVRLSRDLLVDGKFLGVDATAKWPGEGGEEKVRLGQDAAVEALVTRRWKEYGFKD</sequence>
<dbReference type="InterPro" id="IPR048304">
    <property type="entry name" value="UbiD_Rift_dom"/>
</dbReference>
<comment type="caution">
    <text evidence="4">The sequence shown here is derived from an EMBL/GenBank/DDBJ whole genome shotgun (WGS) entry which is preliminary data.</text>
</comment>
<gene>
    <name evidence="4" type="ORF">GMST_08290</name>
</gene>
<dbReference type="EMBL" id="BLXX01000002">
    <property type="protein sequence ID" value="GFO58504.1"/>
    <property type="molecule type" value="Genomic_DNA"/>
</dbReference>
<protein>
    <recommendedName>
        <fullName evidence="6">UbiD family decarboxylase</fullName>
    </recommendedName>
</protein>
<dbReference type="InterPro" id="IPR049383">
    <property type="entry name" value="UbiD-like_N"/>
</dbReference>
<evidence type="ECO:0008006" key="6">
    <source>
        <dbReference type="Google" id="ProtNLM"/>
    </source>
</evidence>
<dbReference type="InterPro" id="IPR002830">
    <property type="entry name" value="UbiD"/>
</dbReference>
<evidence type="ECO:0000313" key="5">
    <source>
        <dbReference type="Proteomes" id="UP000556026"/>
    </source>
</evidence>
<reference evidence="5" key="1">
    <citation type="submission" date="2020-06" db="EMBL/GenBank/DDBJ databases">
        <title>Draft genomic sequence of Geomonas sp. Red330.</title>
        <authorList>
            <person name="Itoh H."/>
            <person name="Zhenxing X."/>
            <person name="Ushijima N."/>
            <person name="Masuda Y."/>
            <person name="Shiratori Y."/>
            <person name="Senoo K."/>
        </authorList>
    </citation>
    <scope>NUCLEOTIDE SEQUENCE [LARGE SCALE GENOMIC DNA]</scope>
    <source>
        <strain evidence="5">Red330</strain>
    </source>
</reference>
<dbReference type="Pfam" id="PF01977">
    <property type="entry name" value="UbiD"/>
    <property type="match status" value="1"/>
</dbReference>
<dbReference type="SUPFAM" id="SSF50475">
    <property type="entry name" value="FMN-binding split barrel"/>
    <property type="match status" value="1"/>
</dbReference>
<dbReference type="Pfam" id="PF20695">
    <property type="entry name" value="UbiD_N"/>
    <property type="match status" value="1"/>
</dbReference>
<dbReference type="GO" id="GO:0008694">
    <property type="term" value="F:4-hydroxy-3-polyprenylbenzoate decarboxylase activity"/>
    <property type="evidence" value="ECO:0007669"/>
    <property type="project" value="TreeGrafter"/>
</dbReference>
<dbReference type="Pfam" id="PF20696">
    <property type="entry name" value="UbiD_C"/>
    <property type="match status" value="1"/>
</dbReference>